<reference evidence="1 2" key="1">
    <citation type="submission" date="2021-11" db="EMBL/GenBank/DDBJ databases">
        <authorList>
            <person name="Islam A."/>
            <person name="Islam S."/>
            <person name="Flora M.S."/>
            <person name="Rahman M."/>
            <person name="Ziaur R.M."/>
            <person name="Epstein J.H."/>
            <person name="Hassan M."/>
            <person name="Klassen M."/>
            <person name="Woodard K."/>
            <person name="Webb A."/>
            <person name="Webby R.J."/>
            <person name="El Zowalaty M.E."/>
        </authorList>
    </citation>
    <scope>NUCLEOTIDE SEQUENCE [LARGE SCALE GENOMIC DNA]</scope>
    <source>
        <strain evidence="1">Pbs1</strain>
    </source>
</reference>
<sequence length="154" mass="17538">MEVVWPSDLQDVQEGYLRRAESKRMVCMKLPATTEMTRELSNETKGRTSTKWCIGSACCMRCSTNRAHVLHVLWPQSAGACHGQYKSCSNEPQEVLTDLQKLFLKTSPHIKTSKKDRQGKRSARNSYTAVHRLGKQKDVVQSILRTNSKVEIEK</sequence>
<dbReference type="EMBL" id="CAKLCB010000320">
    <property type="protein sequence ID" value="CAH0519889.1"/>
    <property type="molecule type" value="Genomic_DNA"/>
</dbReference>
<organism evidence="1 2">
    <name type="scientific">Peronospora belbahrii</name>
    <dbReference type="NCBI Taxonomy" id="622444"/>
    <lineage>
        <taxon>Eukaryota</taxon>
        <taxon>Sar</taxon>
        <taxon>Stramenopiles</taxon>
        <taxon>Oomycota</taxon>
        <taxon>Peronosporomycetes</taxon>
        <taxon>Peronosporales</taxon>
        <taxon>Peronosporaceae</taxon>
        <taxon>Peronospora</taxon>
    </lineage>
</organism>
<comment type="caution">
    <text evidence="1">The sequence shown here is derived from an EMBL/GenBank/DDBJ whole genome shotgun (WGS) entry which is preliminary data.</text>
</comment>
<name>A0ABN8D425_9STRA</name>
<accession>A0ABN8D425</accession>
<evidence type="ECO:0000313" key="1">
    <source>
        <dbReference type="EMBL" id="CAH0519889.1"/>
    </source>
</evidence>
<protein>
    <submittedName>
        <fullName evidence="1">Uncharacterized protein</fullName>
    </submittedName>
</protein>
<dbReference type="Proteomes" id="UP001158986">
    <property type="component" value="Unassembled WGS sequence"/>
</dbReference>
<proteinExistence type="predicted"/>
<gene>
    <name evidence="1" type="ORF">PBS001_LOCUS6402</name>
</gene>
<keyword evidence="2" id="KW-1185">Reference proteome</keyword>
<evidence type="ECO:0000313" key="2">
    <source>
        <dbReference type="Proteomes" id="UP001158986"/>
    </source>
</evidence>